<name>A0ABP5EPP2_9MICO</name>
<keyword evidence="5" id="KW-1185">Reference proteome</keyword>
<dbReference type="HAMAP" id="MF_01139">
    <property type="entry name" value="ISPT"/>
    <property type="match status" value="1"/>
</dbReference>
<feature type="binding site" evidence="3">
    <location>
        <position position="216"/>
    </location>
    <ligand>
        <name>substrate</name>
    </ligand>
</feature>
<dbReference type="GO" id="GO:0016740">
    <property type="term" value="F:transferase activity"/>
    <property type="evidence" value="ECO:0007669"/>
    <property type="project" value="UniProtKB-KW"/>
</dbReference>
<dbReference type="EC" id="2.5.1.-" evidence="3"/>
<dbReference type="CDD" id="cd00475">
    <property type="entry name" value="Cis_IPPS"/>
    <property type="match status" value="1"/>
</dbReference>
<comment type="subunit">
    <text evidence="3">Homodimer.</text>
</comment>
<keyword evidence="3" id="KW-0460">Magnesium</keyword>
<feature type="binding site" evidence="3">
    <location>
        <position position="41"/>
    </location>
    <ligand>
        <name>substrate</name>
    </ligand>
</feature>
<dbReference type="PANTHER" id="PTHR10291">
    <property type="entry name" value="DEHYDRODOLICHYL DIPHOSPHATE SYNTHASE FAMILY MEMBER"/>
    <property type="match status" value="1"/>
</dbReference>
<dbReference type="PROSITE" id="PS01066">
    <property type="entry name" value="UPP_SYNTHASE"/>
    <property type="match status" value="1"/>
</dbReference>
<dbReference type="Proteomes" id="UP001500755">
    <property type="component" value="Unassembled WGS sequence"/>
</dbReference>
<organism evidence="4 5">
    <name type="scientific">Brevibacterium samyangense</name>
    <dbReference type="NCBI Taxonomy" id="366888"/>
    <lineage>
        <taxon>Bacteria</taxon>
        <taxon>Bacillati</taxon>
        <taxon>Actinomycetota</taxon>
        <taxon>Actinomycetes</taxon>
        <taxon>Micrococcales</taxon>
        <taxon>Brevibacteriaceae</taxon>
        <taxon>Brevibacterium</taxon>
    </lineage>
</organism>
<feature type="active site" evidence="3">
    <location>
        <position position="36"/>
    </location>
</feature>
<dbReference type="SUPFAM" id="SSF64005">
    <property type="entry name" value="Undecaprenyl diphosphate synthase"/>
    <property type="match status" value="1"/>
</dbReference>
<feature type="binding site" evidence="3">
    <location>
        <begin position="222"/>
        <end position="224"/>
    </location>
    <ligand>
        <name>substrate</name>
    </ligand>
</feature>
<comment type="similarity">
    <text evidence="2">Belongs to the UPP synthase family. Z-FPP synthase subfamily.</text>
</comment>
<proteinExistence type="inferred from homology"/>
<feature type="binding site" evidence="3">
    <location>
        <position position="36"/>
    </location>
    <ligand>
        <name>Mg(2+)</name>
        <dbReference type="ChEBI" id="CHEBI:18420"/>
    </ligand>
</feature>
<keyword evidence="3" id="KW-0479">Metal-binding</keyword>
<reference evidence="5" key="1">
    <citation type="journal article" date="2019" name="Int. J. Syst. Evol. Microbiol.">
        <title>The Global Catalogue of Microorganisms (GCM) 10K type strain sequencing project: providing services to taxonomists for standard genome sequencing and annotation.</title>
        <authorList>
            <consortium name="The Broad Institute Genomics Platform"/>
            <consortium name="The Broad Institute Genome Sequencing Center for Infectious Disease"/>
            <person name="Wu L."/>
            <person name="Ma J."/>
        </authorList>
    </citation>
    <scope>NUCLEOTIDE SEQUENCE [LARGE SCALE GENOMIC DNA]</scope>
    <source>
        <strain evidence="5">JCM 14546</strain>
    </source>
</reference>
<evidence type="ECO:0000256" key="1">
    <source>
        <dbReference type="ARBA" id="ARBA00022679"/>
    </source>
</evidence>
<dbReference type="InterPro" id="IPR018520">
    <property type="entry name" value="UPP_synth-like_CS"/>
</dbReference>
<dbReference type="InterPro" id="IPR001441">
    <property type="entry name" value="UPP_synth-like"/>
</dbReference>
<dbReference type="Pfam" id="PF01255">
    <property type="entry name" value="Prenyltransf"/>
    <property type="match status" value="1"/>
</dbReference>
<feature type="binding site" evidence="3">
    <location>
        <begin position="37"/>
        <end position="40"/>
    </location>
    <ligand>
        <name>substrate</name>
    </ligand>
</feature>
<evidence type="ECO:0000256" key="3">
    <source>
        <dbReference type="HAMAP-Rule" id="MF_01139"/>
    </source>
</evidence>
<comment type="function">
    <text evidence="3">Catalyzes the condensation of isopentenyl diphosphate (IPP) with allylic pyrophosphates generating different type of terpenoids.</text>
</comment>
<sequence length="267" mass="29807">MPVSPTAWLYRLYDKRIALGLRPGGRIPRHVGVITDGNRRWAKEFGTTTADGHRAGADRIVEFLGWCQEIGVEIVTLYVLSKENLDRAAEEVTVLTAIISDMVDQIARKESVRITLAGDLSVIPEPLRGRLQAAEVLSRERSAAAAGRADGTGSLAVNVAVGYSGRQEIVDAVKSALRDRAGRGESLEEIIESFDEEAISEHLYTKGQPDPDLIIRTSGEQRLSGFLVWQSAYAEFYFCEVYWPGFRRTDFLRAVRSYAQRQRRYGK</sequence>
<keyword evidence="1 3" id="KW-0808">Transferase</keyword>
<dbReference type="InterPro" id="IPR036424">
    <property type="entry name" value="UPP_synth-like_sf"/>
</dbReference>
<comment type="caution">
    <text evidence="4">The sequence shown here is derived from an EMBL/GenBank/DDBJ whole genome shotgun (WGS) entry which is preliminary data.</text>
</comment>
<feature type="binding site" evidence="3">
    <location>
        <position position="235"/>
    </location>
    <ligand>
        <name>Mg(2+)</name>
        <dbReference type="ChEBI" id="CHEBI:18420"/>
    </ligand>
</feature>
<dbReference type="NCBIfam" id="TIGR00055">
    <property type="entry name" value="uppS"/>
    <property type="match status" value="1"/>
</dbReference>
<feature type="binding site" evidence="3">
    <location>
        <begin position="81"/>
        <end position="83"/>
    </location>
    <ligand>
        <name>substrate</name>
    </ligand>
</feature>
<feature type="active site" description="Proton acceptor" evidence="3">
    <location>
        <position position="84"/>
    </location>
</feature>
<feature type="binding site" evidence="3">
    <location>
        <position position="87"/>
    </location>
    <ligand>
        <name>substrate</name>
    </ligand>
</feature>
<feature type="binding site" evidence="3">
    <location>
        <position position="53"/>
    </location>
    <ligand>
        <name>substrate</name>
    </ligand>
</feature>
<dbReference type="EMBL" id="BAAANO010000007">
    <property type="protein sequence ID" value="GAA2001634.1"/>
    <property type="molecule type" value="Genomic_DNA"/>
</dbReference>
<comment type="caution">
    <text evidence="3">Lacks conserved residue(s) required for the propagation of feature annotation.</text>
</comment>
<dbReference type="Gene3D" id="3.40.1180.10">
    <property type="entry name" value="Decaprenyl diphosphate synthase-like"/>
    <property type="match status" value="1"/>
</dbReference>
<protein>
    <recommendedName>
        <fullName evidence="3">Isoprenyl transferase</fullName>
        <ecNumber evidence="3">2.5.1.-</ecNumber>
    </recommendedName>
</protein>
<evidence type="ECO:0000313" key="4">
    <source>
        <dbReference type="EMBL" id="GAA2001634.1"/>
    </source>
</evidence>
<gene>
    <name evidence="4" type="ORF">GCM10009755_07610</name>
</gene>
<dbReference type="RefSeq" id="WP_344307134.1">
    <property type="nucleotide sequence ID" value="NZ_BAAANO010000007.1"/>
</dbReference>
<evidence type="ECO:0000256" key="2">
    <source>
        <dbReference type="ARBA" id="ARBA00038453"/>
    </source>
</evidence>
<accession>A0ABP5EPP2</accession>
<evidence type="ECO:0000313" key="5">
    <source>
        <dbReference type="Proteomes" id="UP001500755"/>
    </source>
</evidence>
<dbReference type="PANTHER" id="PTHR10291:SF43">
    <property type="entry name" value="DEHYDRODOLICHYL DIPHOSPHATE SYNTHASE COMPLEX SUBUNIT DHDDS"/>
    <property type="match status" value="1"/>
</dbReference>
<comment type="cofactor">
    <cofactor evidence="3">
        <name>Mg(2+)</name>
        <dbReference type="ChEBI" id="CHEBI:18420"/>
    </cofactor>
    <text evidence="3">Binds 2 magnesium ions per subunit.</text>
</comment>